<protein>
    <submittedName>
        <fullName evidence="1">Uncharacterized protein</fullName>
    </submittedName>
</protein>
<gene>
    <name evidence="1" type="ORF">HG543_01765</name>
</gene>
<dbReference type="RefSeq" id="WP_169342875.1">
    <property type="nucleotide sequence ID" value="NZ_JABBJJ010000005.1"/>
</dbReference>
<reference evidence="1 2" key="1">
    <citation type="submission" date="2020-04" db="EMBL/GenBank/DDBJ databases">
        <title>Draft genome of Pyxidicoccus fallax type strain.</title>
        <authorList>
            <person name="Whitworth D.E."/>
        </authorList>
    </citation>
    <scope>NUCLEOTIDE SEQUENCE [LARGE SCALE GENOMIC DNA]</scope>
    <source>
        <strain evidence="1 2">DSM 14698</strain>
    </source>
</reference>
<sequence length="105" mass="11563">MAPVAPLGKDRVLALLRAGRLPFSFGSPHPSVAVLEQDGVFRLRELVVDPGEADAAAKVSMAERGCWMPEQYYALGRPTGRVFIEAPTLDALAEKVEAYPWPREW</sequence>
<evidence type="ECO:0000313" key="2">
    <source>
        <dbReference type="Proteomes" id="UP000518300"/>
    </source>
</evidence>
<dbReference type="Proteomes" id="UP000518300">
    <property type="component" value="Unassembled WGS sequence"/>
</dbReference>
<name>A0A848LBA3_9BACT</name>
<comment type="caution">
    <text evidence="1">The sequence shown here is derived from an EMBL/GenBank/DDBJ whole genome shotgun (WGS) entry which is preliminary data.</text>
</comment>
<proteinExistence type="predicted"/>
<keyword evidence="2" id="KW-1185">Reference proteome</keyword>
<evidence type="ECO:0000313" key="1">
    <source>
        <dbReference type="EMBL" id="NMO13591.1"/>
    </source>
</evidence>
<accession>A0A848LBA3</accession>
<dbReference type="EMBL" id="JABBJJ010000005">
    <property type="protein sequence ID" value="NMO13591.1"/>
    <property type="molecule type" value="Genomic_DNA"/>
</dbReference>
<dbReference type="AlphaFoldDB" id="A0A848LBA3"/>
<organism evidence="1 2">
    <name type="scientific">Pyxidicoccus fallax</name>
    <dbReference type="NCBI Taxonomy" id="394095"/>
    <lineage>
        <taxon>Bacteria</taxon>
        <taxon>Pseudomonadati</taxon>
        <taxon>Myxococcota</taxon>
        <taxon>Myxococcia</taxon>
        <taxon>Myxococcales</taxon>
        <taxon>Cystobacterineae</taxon>
        <taxon>Myxococcaceae</taxon>
        <taxon>Pyxidicoccus</taxon>
    </lineage>
</organism>